<keyword evidence="17 20" id="KW-0624">Polysaccharide degradation</keyword>
<dbReference type="PANTHER" id="PTHR33353:SF17">
    <property type="entry name" value="ENDO-BETA-1,4-GLUCANASE D"/>
    <property type="match status" value="1"/>
</dbReference>
<dbReference type="PANTHER" id="PTHR33353">
    <property type="entry name" value="PUTATIVE (AFU_ORTHOLOGUE AFUA_1G12560)-RELATED"/>
    <property type="match status" value="1"/>
</dbReference>
<evidence type="ECO:0000256" key="8">
    <source>
        <dbReference type="ARBA" id="ARBA00022729"/>
    </source>
</evidence>
<keyword evidence="11" id="KW-0560">Oxidoreductase</keyword>
<dbReference type="GO" id="GO:0016020">
    <property type="term" value="C:membrane"/>
    <property type="evidence" value="ECO:0007669"/>
    <property type="project" value="UniProtKB-SubCell"/>
</dbReference>
<comment type="catalytic activity">
    <reaction evidence="19 20">
        <text>[(1-&gt;4)-beta-D-glucosyl]n+m + reduced acceptor + O2 = 4-dehydro-beta-D-glucosyl-[(1-&gt;4)-beta-D-glucosyl]n-1 + [(1-&gt;4)-beta-D-glucosyl]m + acceptor + H2O.</text>
        <dbReference type="EC" id="1.14.99.56"/>
    </reaction>
</comment>
<accession>A0A9Q9DNK0</accession>
<dbReference type="GO" id="GO:0008810">
    <property type="term" value="F:cellulase activity"/>
    <property type="evidence" value="ECO:0007669"/>
    <property type="project" value="UniProtKB-UniRule"/>
</dbReference>
<dbReference type="Proteomes" id="UP001056012">
    <property type="component" value="Chromosome 1"/>
</dbReference>
<keyword evidence="13" id="KW-0503">Monooxygenase</keyword>
<dbReference type="InterPro" id="IPR035971">
    <property type="entry name" value="CBD_sf"/>
</dbReference>
<evidence type="ECO:0000256" key="5">
    <source>
        <dbReference type="ARBA" id="ARBA00022525"/>
    </source>
</evidence>
<dbReference type="Pfam" id="PF00734">
    <property type="entry name" value="CBM_1"/>
    <property type="match status" value="1"/>
</dbReference>
<dbReference type="Pfam" id="PF04117">
    <property type="entry name" value="Mpv17_PMP22"/>
    <property type="match status" value="1"/>
</dbReference>
<comment type="similarity">
    <text evidence="18">Belongs to the polysaccharide monooxygenase AA9 family.</text>
</comment>
<dbReference type="InterPro" id="IPR000254">
    <property type="entry name" value="CBD"/>
</dbReference>
<evidence type="ECO:0000256" key="22">
    <source>
        <dbReference type="SAM" id="SignalP"/>
    </source>
</evidence>
<reference evidence="24" key="1">
    <citation type="submission" date="2021-12" db="EMBL/GenBank/DDBJ databases">
        <title>Curvularia clavata genome.</title>
        <authorList>
            <person name="Cao Y."/>
        </authorList>
    </citation>
    <scope>NUCLEOTIDE SEQUENCE</scope>
    <source>
        <strain evidence="24">Yc1106</strain>
    </source>
</reference>
<feature type="domain" description="CBM1" evidence="23">
    <location>
        <begin position="346"/>
        <end position="382"/>
    </location>
</feature>
<dbReference type="InterPro" id="IPR005103">
    <property type="entry name" value="AA9_LPMO"/>
</dbReference>
<dbReference type="SUPFAM" id="SSF57180">
    <property type="entry name" value="Cellulose-binding domain"/>
    <property type="match status" value="1"/>
</dbReference>
<name>A0A9Q9DNK0_CURCL</name>
<organism evidence="24 25">
    <name type="scientific">Curvularia clavata</name>
    <dbReference type="NCBI Taxonomy" id="95742"/>
    <lineage>
        <taxon>Eukaryota</taxon>
        <taxon>Fungi</taxon>
        <taxon>Dikarya</taxon>
        <taxon>Ascomycota</taxon>
        <taxon>Pezizomycotina</taxon>
        <taxon>Dothideomycetes</taxon>
        <taxon>Pleosporomycetidae</taxon>
        <taxon>Pleosporales</taxon>
        <taxon>Pleosporineae</taxon>
        <taxon>Pleosporaceae</taxon>
        <taxon>Curvularia</taxon>
    </lineage>
</organism>
<evidence type="ECO:0000256" key="2">
    <source>
        <dbReference type="ARBA" id="ARBA00004141"/>
    </source>
</evidence>
<dbReference type="VEuPathDB" id="FungiDB:yc1106_00454"/>
<feature type="compositionally biased region" description="Polar residues" evidence="21">
    <location>
        <begin position="443"/>
        <end position="463"/>
    </location>
</feature>
<evidence type="ECO:0000256" key="20">
    <source>
        <dbReference type="RuleBase" id="RU368122"/>
    </source>
</evidence>
<comment type="domain">
    <text evidence="20">Has a modular structure: an endo-beta-1,4-glucanase catalytic module at the N-terminus, a linker rich in serines and threonines, and a C-terminal carbohydrate-binding module (CBM).</text>
</comment>
<dbReference type="GO" id="GO:0004497">
    <property type="term" value="F:monooxygenase activity"/>
    <property type="evidence" value="ECO:0007669"/>
    <property type="project" value="UniProtKB-KW"/>
</dbReference>
<evidence type="ECO:0000256" key="13">
    <source>
        <dbReference type="ARBA" id="ARBA00023033"/>
    </source>
</evidence>
<sequence>MKTFISALALAGMANAHATIWGISVNDKDQGFGNSQGGYIDAPPNNSPVTDVTSKAMECNVANIKATKSVNVNPGDEIAVQWYHNGPTAGDQIIDGSHKGPISVYMSKAGASMSWTKIAEDGYDGKTWAVEKLRNGAYNGKKGQHTFKVPSVAKGDYVFRPEIIALHEGNRVGGAQFYMECIHVTVGGSGTTALPAGVAIPGYVTANTPGVLFDIYNSFSSYPVPGPKVWNGAGGAATPASSPVASPPAASSPAASSPAANPPTTGSPSTGSPAAGSPVAGSPSAGSPTTGSPAAGSPAVESPAASSPAGDDSAECPEGSDDTEEPAEPAAEPANPPTTPSPSGGATAQKYYQCGGQGYTGPTNCVSGTKCVKQNDYYFQCLTVLSGIVLVMRSVPTSSPKSPEPPPSSAWVRVGLRRIPNAPSRNTGNTSNLERARLRLHPSNASRRYNSTTPEGGQTSAATARTIPGPSWLWLDPIVEPFRAYGRVQQRRPYMTQLVSSLIIYFIGDCVAQSITQPEPSVQQEKTNEADQVDEKGWVQQWSDDRDWSRTMRALAIGGLSAIPSYRWFLWLSNSFNYRSKTLSLSIKVFINQAFFTPLFNSYFFGMQTLLSGGTFPEIIERIKNTVPTSWWNSCKIWPAVTAFSFSYVPIQYRSIFGGVVAIGWQTYLNLLNQQAAAEEELERAAGHVAPANVMTVHTNAHHGQVMEKCAA</sequence>
<feature type="signal peptide" evidence="22">
    <location>
        <begin position="1"/>
        <end position="18"/>
    </location>
</feature>
<dbReference type="InterPro" id="IPR007248">
    <property type="entry name" value="Mpv17_PMP22"/>
</dbReference>
<evidence type="ECO:0000256" key="3">
    <source>
        <dbReference type="ARBA" id="ARBA00004613"/>
    </source>
</evidence>
<evidence type="ECO:0000256" key="14">
    <source>
        <dbReference type="ARBA" id="ARBA00023136"/>
    </source>
</evidence>
<dbReference type="InterPro" id="IPR049892">
    <property type="entry name" value="AA9"/>
</dbReference>
<keyword evidence="25" id="KW-1185">Reference proteome</keyword>
<keyword evidence="10 20" id="KW-0136">Cellulose degradation</keyword>
<dbReference type="EMBL" id="CP089274">
    <property type="protein sequence ID" value="USP73180.1"/>
    <property type="molecule type" value="Genomic_DNA"/>
</dbReference>
<keyword evidence="8 22" id="KW-0732">Signal</keyword>
<dbReference type="OrthoDB" id="430207at2759"/>
<evidence type="ECO:0000256" key="21">
    <source>
        <dbReference type="SAM" id="MobiDB-lite"/>
    </source>
</evidence>
<dbReference type="Gene3D" id="2.70.50.70">
    <property type="match status" value="1"/>
</dbReference>
<feature type="region of interest" description="Disordered" evidence="21">
    <location>
        <begin position="234"/>
        <end position="347"/>
    </location>
</feature>
<feature type="compositionally biased region" description="Low complexity" evidence="21">
    <location>
        <begin position="236"/>
        <end position="311"/>
    </location>
</feature>
<comment type="subcellular location">
    <subcellularLocation>
        <location evidence="2">Membrane</location>
        <topology evidence="2">Multi-pass membrane protein</topology>
    </subcellularLocation>
    <subcellularLocation>
        <location evidence="3 20">Secreted</location>
    </subcellularLocation>
</comment>
<evidence type="ECO:0000256" key="17">
    <source>
        <dbReference type="ARBA" id="ARBA00023326"/>
    </source>
</evidence>
<evidence type="ECO:0000256" key="7">
    <source>
        <dbReference type="ARBA" id="ARBA00022723"/>
    </source>
</evidence>
<proteinExistence type="inferred from homology"/>
<evidence type="ECO:0000256" key="12">
    <source>
        <dbReference type="ARBA" id="ARBA00023008"/>
    </source>
</evidence>
<dbReference type="AlphaFoldDB" id="A0A9Q9DNK0"/>
<keyword evidence="14" id="KW-0472">Membrane</keyword>
<keyword evidence="5 20" id="KW-0964">Secreted</keyword>
<protein>
    <recommendedName>
        <fullName evidence="20">AA9 family lytic polysaccharide monooxygenase</fullName>
        <ecNumber evidence="20">1.14.99.56</ecNumber>
    </recommendedName>
    <alternativeName>
        <fullName evidence="20">Endo-beta-1,4-glucanase</fullName>
    </alternativeName>
    <alternativeName>
        <fullName evidence="20">Glycosyl hydrolase 61 family protein</fullName>
    </alternativeName>
</protein>
<dbReference type="SMART" id="SM00236">
    <property type="entry name" value="fCBD"/>
    <property type="match status" value="1"/>
</dbReference>
<evidence type="ECO:0000313" key="25">
    <source>
        <dbReference type="Proteomes" id="UP001056012"/>
    </source>
</evidence>
<feature type="region of interest" description="Disordered" evidence="21">
    <location>
        <begin position="441"/>
        <end position="463"/>
    </location>
</feature>
<comment type="function">
    <text evidence="20">Lytic polysaccharide monooxygenase (LMPO) that depolymerizes crystalline and amorphous polysaccharides via the oxidation of scissile alpha- or beta-(1-4)-glycosidic bonds, yielding C1 and/or C4 oxidation products. Catalysis by LPMOs requires the reduction of the active-site copper from Cu(II) to Cu(I) by a reducing agent and H(2)O(2) or O(2) as a cosubstrate.</text>
</comment>
<keyword evidence="9" id="KW-1133">Transmembrane helix</keyword>
<keyword evidence="7" id="KW-0479">Metal-binding</keyword>
<evidence type="ECO:0000259" key="23">
    <source>
        <dbReference type="PROSITE" id="PS51164"/>
    </source>
</evidence>
<keyword evidence="16 20" id="KW-0119">Carbohydrate metabolism</keyword>
<dbReference type="PROSITE" id="PS51164">
    <property type="entry name" value="CBM1_2"/>
    <property type="match status" value="1"/>
</dbReference>
<dbReference type="GO" id="GO:0030245">
    <property type="term" value="P:cellulose catabolic process"/>
    <property type="evidence" value="ECO:0007669"/>
    <property type="project" value="UniProtKB-UniRule"/>
</dbReference>
<evidence type="ECO:0000256" key="19">
    <source>
        <dbReference type="ARBA" id="ARBA00045077"/>
    </source>
</evidence>
<dbReference type="GO" id="GO:0005576">
    <property type="term" value="C:extracellular region"/>
    <property type="evidence" value="ECO:0007669"/>
    <property type="project" value="UniProtKB-SubCell"/>
</dbReference>
<evidence type="ECO:0000256" key="15">
    <source>
        <dbReference type="ARBA" id="ARBA00023157"/>
    </source>
</evidence>
<comment type="cofactor">
    <cofactor evidence="1">
        <name>Cu(2+)</name>
        <dbReference type="ChEBI" id="CHEBI:29036"/>
    </cofactor>
</comment>
<dbReference type="GO" id="GO:0030248">
    <property type="term" value="F:cellulose binding"/>
    <property type="evidence" value="ECO:0007669"/>
    <property type="project" value="UniProtKB-UniRule"/>
</dbReference>
<evidence type="ECO:0000256" key="9">
    <source>
        <dbReference type="ARBA" id="ARBA00022989"/>
    </source>
</evidence>
<evidence type="ECO:0000256" key="10">
    <source>
        <dbReference type="ARBA" id="ARBA00023001"/>
    </source>
</evidence>
<feature type="compositionally biased region" description="Acidic residues" evidence="21">
    <location>
        <begin position="312"/>
        <end position="327"/>
    </location>
</feature>
<dbReference type="EC" id="1.14.99.56" evidence="20"/>
<evidence type="ECO:0000256" key="4">
    <source>
        <dbReference type="ARBA" id="ARBA00006824"/>
    </source>
</evidence>
<keyword evidence="12" id="KW-0186">Copper</keyword>
<keyword evidence="15 20" id="KW-1015">Disulfide bond</keyword>
<gene>
    <name evidence="24" type="ORF">yc1106_00454</name>
</gene>
<evidence type="ECO:0000256" key="11">
    <source>
        <dbReference type="ARBA" id="ARBA00023002"/>
    </source>
</evidence>
<evidence type="ECO:0000256" key="6">
    <source>
        <dbReference type="ARBA" id="ARBA00022692"/>
    </source>
</evidence>
<keyword evidence="6" id="KW-0812">Transmembrane</keyword>
<evidence type="ECO:0000256" key="1">
    <source>
        <dbReference type="ARBA" id="ARBA00001973"/>
    </source>
</evidence>
<evidence type="ECO:0000313" key="24">
    <source>
        <dbReference type="EMBL" id="USP73180.1"/>
    </source>
</evidence>
<comment type="similarity">
    <text evidence="4">Belongs to the peroxisomal membrane protein PXMP2/4 family.</text>
</comment>
<dbReference type="Pfam" id="PF03443">
    <property type="entry name" value="AA9"/>
    <property type="match status" value="1"/>
</dbReference>
<dbReference type="PROSITE" id="PS00562">
    <property type="entry name" value="CBM1_1"/>
    <property type="match status" value="1"/>
</dbReference>
<evidence type="ECO:0000256" key="18">
    <source>
        <dbReference type="ARBA" id="ARBA00044502"/>
    </source>
</evidence>
<evidence type="ECO:0000256" key="16">
    <source>
        <dbReference type="ARBA" id="ARBA00023277"/>
    </source>
</evidence>
<dbReference type="CDD" id="cd21175">
    <property type="entry name" value="LPMO_AA9"/>
    <property type="match status" value="1"/>
</dbReference>
<dbReference type="GO" id="GO:0046872">
    <property type="term" value="F:metal ion binding"/>
    <property type="evidence" value="ECO:0007669"/>
    <property type="project" value="UniProtKB-KW"/>
</dbReference>
<feature type="chain" id="PRO_5040481845" description="AA9 family lytic polysaccharide monooxygenase" evidence="22">
    <location>
        <begin position="19"/>
        <end position="712"/>
    </location>
</feature>